<dbReference type="Gene3D" id="3.30.1490.480">
    <property type="entry name" value="Endolytic murein transglycosylase"/>
    <property type="match status" value="1"/>
</dbReference>
<dbReference type="EMBL" id="JBEPML010000009">
    <property type="protein sequence ID" value="MET3792663.1"/>
    <property type="molecule type" value="Genomic_DNA"/>
</dbReference>
<organism evidence="9 10">
    <name type="scientific">Aquamicrobium terrae</name>
    <dbReference type="NCBI Taxonomy" id="1324945"/>
    <lineage>
        <taxon>Bacteria</taxon>
        <taxon>Pseudomonadati</taxon>
        <taxon>Pseudomonadota</taxon>
        <taxon>Alphaproteobacteria</taxon>
        <taxon>Hyphomicrobiales</taxon>
        <taxon>Phyllobacteriaceae</taxon>
        <taxon>Aquamicrobium</taxon>
    </lineage>
</organism>
<evidence type="ECO:0000256" key="4">
    <source>
        <dbReference type="ARBA" id="ARBA00023136"/>
    </source>
</evidence>
<dbReference type="HAMAP" id="MF_02065">
    <property type="entry name" value="MltG"/>
    <property type="match status" value="1"/>
</dbReference>
<dbReference type="NCBIfam" id="TIGR00247">
    <property type="entry name" value="endolytic transglycosylase MltG"/>
    <property type="match status" value="1"/>
</dbReference>
<sequence>MNTNPGGNEFGQRPVPPGGPIVPKTANEALRPEKGTPPPAKRSRRSRSQIIVFMNFMLSLILLVMVGAGLAVYFGKKAFVEPGPSATGETFLVKPSTGVAQIAEQLERRGLISDSRIFRLGVRAYDNDQALKAGEYEIKPHASMRDIMELLKSGKSVTYALTIPEGLTVHQAFDRIAAHEALSGDMPKDLPPEGSIATDTLRFTRGATRQQMVDKLLADQKAMVTEIWARRVSDLPLADENEFVTLASIVEKETSRGDERSRIAAVFLNRLRKGMRLQSDPTIIYGLFGGKGKPSDRPIYQSDIEKPTPYNTYTINGLPPTPIANPGRASLEAVANPSRTEELYFVADGTGGHAFATTLKEHNDNVARYRAWQRKQAEEAAKAAPGQTGTDASGDAAAPSSTQ</sequence>
<evidence type="ECO:0000313" key="10">
    <source>
        <dbReference type="Proteomes" id="UP001549076"/>
    </source>
</evidence>
<evidence type="ECO:0000256" key="6">
    <source>
        <dbReference type="ARBA" id="ARBA00023316"/>
    </source>
</evidence>
<accession>A0ABV2N0S3</accession>
<comment type="subcellular location">
    <subcellularLocation>
        <location evidence="7">Cell inner membrane</location>
        <topology evidence="7">Single-pass membrane protein</topology>
    </subcellularLocation>
</comment>
<comment type="caution">
    <text evidence="9">The sequence shown here is derived from an EMBL/GenBank/DDBJ whole genome shotgun (WGS) entry which is preliminary data.</text>
</comment>
<comment type="catalytic activity">
    <reaction evidence="7">
        <text>a peptidoglycan chain = a peptidoglycan chain with N-acetyl-1,6-anhydromuramyl-[peptide] at the reducing end + a peptidoglycan chain with N-acetylglucosamine at the non-reducing end.</text>
        <dbReference type="EC" id="4.2.2.29"/>
    </reaction>
</comment>
<keyword evidence="10" id="KW-1185">Reference proteome</keyword>
<feature type="region of interest" description="Disordered" evidence="8">
    <location>
        <begin position="1"/>
        <end position="44"/>
    </location>
</feature>
<dbReference type="RefSeq" id="WP_354195873.1">
    <property type="nucleotide sequence ID" value="NZ_JBEPML010000009.1"/>
</dbReference>
<protein>
    <recommendedName>
        <fullName evidence="7">Endolytic murein transglycosylase</fullName>
        <ecNumber evidence="7">4.2.2.29</ecNumber>
    </recommendedName>
    <alternativeName>
        <fullName evidence="7">Peptidoglycan lytic transglycosylase</fullName>
    </alternativeName>
    <alternativeName>
        <fullName evidence="7">Peptidoglycan polymerization terminase</fullName>
    </alternativeName>
</protein>
<dbReference type="Pfam" id="PF02618">
    <property type="entry name" value="YceG"/>
    <property type="match status" value="1"/>
</dbReference>
<keyword evidence="7" id="KW-0997">Cell inner membrane</keyword>
<keyword evidence="5 7" id="KW-0456">Lyase</keyword>
<keyword evidence="6 7" id="KW-0961">Cell wall biogenesis/degradation</keyword>
<evidence type="ECO:0000256" key="5">
    <source>
        <dbReference type="ARBA" id="ARBA00023239"/>
    </source>
</evidence>
<dbReference type="EC" id="4.2.2.29" evidence="7"/>
<evidence type="ECO:0000313" key="9">
    <source>
        <dbReference type="EMBL" id="MET3792663.1"/>
    </source>
</evidence>
<feature type="region of interest" description="Disordered" evidence="8">
    <location>
        <begin position="374"/>
        <end position="403"/>
    </location>
</feature>
<dbReference type="CDD" id="cd08010">
    <property type="entry name" value="MltG_like"/>
    <property type="match status" value="1"/>
</dbReference>
<dbReference type="Gene3D" id="3.30.160.60">
    <property type="entry name" value="Classic Zinc Finger"/>
    <property type="match status" value="1"/>
</dbReference>
<feature type="transmembrane region" description="Helical" evidence="7">
    <location>
        <begin position="50"/>
        <end position="74"/>
    </location>
</feature>
<gene>
    <name evidence="7" type="primary">mltG</name>
    <name evidence="9" type="ORF">ABID37_002881</name>
</gene>
<dbReference type="PANTHER" id="PTHR30518">
    <property type="entry name" value="ENDOLYTIC MUREIN TRANSGLYCOSYLASE"/>
    <property type="match status" value="1"/>
</dbReference>
<keyword evidence="2 7" id="KW-0812">Transmembrane</keyword>
<keyword evidence="1 7" id="KW-1003">Cell membrane</keyword>
<keyword evidence="3 7" id="KW-1133">Transmembrane helix</keyword>
<keyword evidence="4 7" id="KW-0472">Membrane</keyword>
<proteinExistence type="inferred from homology"/>
<evidence type="ECO:0000256" key="3">
    <source>
        <dbReference type="ARBA" id="ARBA00022989"/>
    </source>
</evidence>
<name>A0ABV2N0S3_9HYPH</name>
<comment type="similarity">
    <text evidence="7">Belongs to the transglycosylase MltG family.</text>
</comment>
<feature type="site" description="Important for catalytic activity" evidence="7">
    <location>
        <position position="253"/>
    </location>
</feature>
<comment type="function">
    <text evidence="7">Functions as a peptidoglycan terminase that cleaves nascent peptidoglycan strands endolytically to terminate their elongation.</text>
</comment>
<evidence type="ECO:0000256" key="2">
    <source>
        <dbReference type="ARBA" id="ARBA00022692"/>
    </source>
</evidence>
<evidence type="ECO:0000256" key="7">
    <source>
        <dbReference type="HAMAP-Rule" id="MF_02065"/>
    </source>
</evidence>
<dbReference type="PANTHER" id="PTHR30518:SF2">
    <property type="entry name" value="ENDOLYTIC MUREIN TRANSGLYCOSYLASE"/>
    <property type="match status" value="1"/>
</dbReference>
<reference evidence="9 10" key="1">
    <citation type="submission" date="2024-06" db="EMBL/GenBank/DDBJ databases">
        <title>Genomic Encyclopedia of Type Strains, Phase IV (KMG-IV): sequencing the most valuable type-strain genomes for metagenomic binning, comparative biology and taxonomic classification.</title>
        <authorList>
            <person name="Goeker M."/>
        </authorList>
    </citation>
    <scope>NUCLEOTIDE SEQUENCE [LARGE SCALE GENOMIC DNA]</scope>
    <source>
        <strain evidence="9 10">DSM 27865</strain>
    </source>
</reference>
<evidence type="ECO:0000256" key="1">
    <source>
        <dbReference type="ARBA" id="ARBA00022475"/>
    </source>
</evidence>
<dbReference type="InterPro" id="IPR003770">
    <property type="entry name" value="MLTG-like"/>
</dbReference>
<evidence type="ECO:0000256" key="8">
    <source>
        <dbReference type="SAM" id="MobiDB-lite"/>
    </source>
</evidence>
<dbReference type="Proteomes" id="UP001549076">
    <property type="component" value="Unassembled WGS sequence"/>
</dbReference>